<evidence type="ECO:0000256" key="3">
    <source>
        <dbReference type="ARBA" id="ARBA00022490"/>
    </source>
</evidence>
<evidence type="ECO:0000313" key="6">
    <source>
        <dbReference type="WBParaSite" id="nRc.2.0.1.t40957-RA"/>
    </source>
</evidence>
<proteinExistence type="inferred from homology"/>
<dbReference type="GO" id="GO:0005737">
    <property type="term" value="C:cytoplasm"/>
    <property type="evidence" value="ECO:0007669"/>
    <property type="project" value="UniProtKB-SubCell"/>
</dbReference>
<evidence type="ECO:0000256" key="1">
    <source>
        <dbReference type="ARBA" id="ARBA00004496"/>
    </source>
</evidence>
<dbReference type="GO" id="GO:0051087">
    <property type="term" value="F:protein-folding chaperone binding"/>
    <property type="evidence" value="ECO:0007669"/>
    <property type="project" value="TreeGrafter"/>
</dbReference>
<dbReference type="AlphaFoldDB" id="A0A915KPZ9"/>
<dbReference type="GO" id="GO:0050821">
    <property type="term" value="P:protein stabilization"/>
    <property type="evidence" value="ECO:0007669"/>
    <property type="project" value="TreeGrafter"/>
</dbReference>
<dbReference type="GO" id="GO:0051082">
    <property type="term" value="F:unfolded protein binding"/>
    <property type="evidence" value="ECO:0007669"/>
    <property type="project" value="TreeGrafter"/>
</dbReference>
<evidence type="ECO:0000256" key="2">
    <source>
        <dbReference type="ARBA" id="ARBA00006222"/>
    </source>
</evidence>
<dbReference type="InterPro" id="IPR038189">
    <property type="entry name" value="Cdc37_Hsp90-bd_sf"/>
</dbReference>
<accession>A0A915KPZ9</accession>
<comment type="similarity">
    <text evidence="2">Belongs to the CDC37 family.</text>
</comment>
<dbReference type="InterPro" id="IPR004918">
    <property type="entry name" value="Cdc37"/>
</dbReference>
<keyword evidence="5" id="KW-1185">Reference proteome</keyword>
<sequence>MDDTHNAVSYVNLSSARFLPSARSIGLPTPEKKFVTKNSMLLKKFGMLNKWDDSKQFLLENPHLCCEETANHLVLQCLEYEMDEVGQIILEIGFQKHDLMEHVAHQTIIIQYLLELASQLKVNPKASQLISSFFSKLICFLQILY</sequence>
<feature type="domain" description="Cdc37 Hsp90 binding" evidence="4">
    <location>
        <begin position="14"/>
        <end position="145"/>
    </location>
</feature>
<dbReference type="Pfam" id="PF08565">
    <property type="entry name" value="CDC37_M"/>
    <property type="match status" value="1"/>
</dbReference>
<reference evidence="6" key="1">
    <citation type="submission" date="2022-11" db="UniProtKB">
        <authorList>
            <consortium name="WormBaseParasite"/>
        </authorList>
    </citation>
    <scope>IDENTIFICATION</scope>
</reference>
<evidence type="ECO:0000313" key="5">
    <source>
        <dbReference type="Proteomes" id="UP000887565"/>
    </source>
</evidence>
<dbReference type="PANTHER" id="PTHR12800:SF4">
    <property type="entry name" value="HSP90 CO-CHAPERONE CDC37"/>
    <property type="match status" value="1"/>
</dbReference>
<dbReference type="WBParaSite" id="nRc.2.0.1.t40957-RA">
    <property type="protein sequence ID" value="nRc.2.0.1.t40957-RA"/>
    <property type="gene ID" value="nRc.2.0.1.g40957"/>
</dbReference>
<dbReference type="GO" id="GO:0006457">
    <property type="term" value="P:protein folding"/>
    <property type="evidence" value="ECO:0007669"/>
    <property type="project" value="TreeGrafter"/>
</dbReference>
<protein>
    <submittedName>
        <fullName evidence="6">Cdc37 Hsp90 binding domain-containing protein</fullName>
    </submittedName>
</protein>
<comment type="subcellular location">
    <subcellularLocation>
        <location evidence="1">Cytoplasm</location>
    </subcellularLocation>
</comment>
<dbReference type="SMART" id="SM01070">
    <property type="entry name" value="CDC37_M"/>
    <property type="match status" value="1"/>
</dbReference>
<dbReference type="InterPro" id="IPR013874">
    <property type="entry name" value="Cdc37_Hsp90-bd"/>
</dbReference>
<dbReference type="Gene3D" id="1.20.58.610">
    <property type="entry name" value="Cdc37, Hsp90 binding domain"/>
    <property type="match status" value="1"/>
</dbReference>
<dbReference type="PANTHER" id="PTHR12800">
    <property type="entry name" value="CDC37-RELATED"/>
    <property type="match status" value="1"/>
</dbReference>
<organism evidence="5 6">
    <name type="scientific">Romanomermis culicivorax</name>
    <name type="common">Nematode worm</name>
    <dbReference type="NCBI Taxonomy" id="13658"/>
    <lineage>
        <taxon>Eukaryota</taxon>
        <taxon>Metazoa</taxon>
        <taxon>Ecdysozoa</taxon>
        <taxon>Nematoda</taxon>
        <taxon>Enoplea</taxon>
        <taxon>Dorylaimia</taxon>
        <taxon>Mermithida</taxon>
        <taxon>Mermithoidea</taxon>
        <taxon>Mermithidae</taxon>
        <taxon>Romanomermis</taxon>
    </lineage>
</organism>
<dbReference type="Proteomes" id="UP000887565">
    <property type="component" value="Unplaced"/>
</dbReference>
<keyword evidence="3" id="KW-0963">Cytoplasm</keyword>
<evidence type="ECO:0000259" key="4">
    <source>
        <dbReference type="SMART" id="SM01070"/>
    </source>
</evidence>
<dbReference type="GO" id="GO:0031072">
    <property type="term" value="F:heat shock protein binding"/>
    <property type="evidence" value="ECO:0007669"/>
    <property type="project" value="TreeGrafter"/>
</dbReference>
<name>A0A915KPZ9_ROMCU</name>
<dbReference type="SUPFAM" id="SSF101391">
    <property type="entry name" value="Hsp90 co-chaperone CDC37"/>
    <property type="match status" value="1"/>
</dbReference>